<evidence type="ECO:0000313" key="16">
    <source>
        <dbReference type="Proteomes" id="UP001158576"/>
    </source>
</evidence>
<keyword evidence="9" id="KW-0472">Membrane</keyword>
<dbReference type="EMBL" id="OU015567">
    <property type="protein sequence ID" value="CAG5110256.1"/>
    <property type="molecule type" value="Genomic_DNA"/>
</dbReference>
<dbReference type="EC" id="2.4.1.-" evidence="11"/>
<evidence type="ECO:0000256" key="2">
    <source>
        <dbReference type="ARBA" id="ARBA00004922"/>
    </source>
</evidence>
<reference evidence="15 16" key="1">
    <citation type="submission" date="2021-04" db="EMBL/GenBank/DDBJ databases">
        <authorList>
            <person name="Bliznina A."/>
        </authorList>
    </citation>
    <scope>NUCLEOTIDE SEQUENCE [LARGE SCALE GENOMIC DNA]</scope>
</reference>
<dbReference type="Gene3D" id="3.40.50.11660">
    <property type="entry name" value="Glycosyl transferase family 10, C-terminal domain"/>
    <property type="match status" value="1"/>
</dbReference>
<evidence type="ECO:0000313" key="15">
    <source>
        <dbReference type="EMBL" id="CAG5110256.1"/>
    </source>
</evidence>
<evidence type="ECO:0000256" key="5">
    <source>
        <dbReference type="ARBA" id="ARBA00022679"/>
    </source>
</evidence>
<dbReference type="InterPro" id="IPR001503">
    <property type="entry name" value="Glyco_trans_10"/>
</dbReference>
<keyword evidence="7" id="KW-0735">Signal-anchor</keyword>
<feature type="compositionally biased region" description="Low complexity" evidence="12">
    <location>
        <begin position="128"/>
        <end position="137"/>
    </location>
</feature>
<keyword evidence="8" id="KW-1133">Transmembrane helix</keyword>
<keyword evidence="11" id="KW-0333">Golgi apparatus</keyword>
<keyword evidence="4 11" id="KW-0328">Glycosyltransferase</keyword>
<evidence type="ECO:0000256" key="1">
    <source>
        <dbReference type="ARBA" id="ARBA00004167"/>
    </source>
</evidence>
<feature type="domain" description="Fucosyltransferase N-terminal" evidence="14">
    <location>
        <begin position="238"/>
        <end position="374"/>
    </location>
</feature>
<evidence type="ECO:0000259" key="13">
    <source>
        <dbReference type="Pfam" id="PF00852"/>
    </source>
</evidence>
<comment type="subcellular location">
    <subcellularLocation>
        <location evidence="11">Golgi apparatus</location>
        <location evidence="11">Golgi stack membrane</location>
        <topology evidence="11">Single-pass type II membrane protein</topology>
    </subcellularLocation>
    <subcellularLocation>
        <location evidence="1">Membrane</location>
        <topology evidence="1">Single-pass membrane protein</topology>
    </subcellularLocation>
</comment>
<dbReference type="InterPro" id="IPR031481">
    <property type="entry name" value="Glyco_tran_10_N"/>
</dbReference>
<feature type="region of interest" description="Disordered" evidence="12">
    <location>
        <begin position="49"/>
        <end position="171"/>
    </location>
</feature>
<evidence type="ECO:0000256" key="6">
    <source>
        <dbReference type="ARBA" id="ARBA00022692"/>
    </source>
</evidence>
<protein>
    <recommendedName>
        <fullName evidence="11">Fucosyltransferase</fullName>
        <ecNumber evidence="11">2.4.1.-</ecNumber>
    </recommendedName>
</protein>
<comment type="similarity">
    <text evidence="3 11">Belongs to the glycosyltransferase 10 family.</text>
</comment>
<proteinExistence type="inferred from homology"/>
<feature type="compositionally biased region" description="Basic and acidic residues" evidence="12">
    <location>
        <begin position="155"/>
        <end position="171"/>
    </location>
</feature>
<evidence type="ECO:0000256" key="11">
    <source>
        <dbReference type="RuleBase" id="RU003832"/>
    </source>
</evidence>
<keyword evidence="10" id="KW-0325">Glycoprotein</keyword>
<keyword evidence="5 11" id="KW-0808">Transferase</keyword>
<evidence type="ECO:0000256" key="9">
    <source>
        <dbReference type="ARBA" id="ARBA00023136"/>
    </source>
</evidence>
<sequence length="640" mass="74738">MKILFGLIGFVFLGLYFCATFLNTEVSIFSAYGWNLQSDNSLEWKTWSNNAPKARSPNVKGHIPRLERPSSENAEEDDLEAENRLVDTTVDAKTESKSYDSKTSEKESPEPEFEEKSSNSENDDSSKSSKPVENSSSTENLEEISSEESTFPENDSPKTQKSQEKSAKEKLFKMTFNQENVIVKEGMSMKEIHEKLMTRLPKPYYEEVLKMQYPLENYESHKNKNSIINCTSYSRERINILFWFAGPRKDERRKPFKERWIGPGNHEYCGDCFITPNRRWKEKADAIVFSNGKLLSWQLSGHYPSEHNYEKPYPPWPDVTKRDEKQWWVFYNRESAVKSINQQPFFFYKKSSEIESAFNGTMNYRRDSDFVKSFGDGSRANADRYFVNGTRKGSDESYLQGILEEKKLLEEDVVAAWFVSDCDHTVGAEMRWAYGKRMIDAGIKIHGEGECFNKVTDRKFSRMSTADFNLEHVKFYLAFENAYHCDDYISEKFWRNALTNRAVPIVFGPRIGDVDKVAPPNSFIHAEWFSSPELLVEYVNWLAENDDEYLDYHRWRNIAPEKLAHPIEAKFSARVEDMALCNLCRKIRENREGGIRQYYKSIMKWWSLDASPECQMDTVYPEYLYKIKNNKVVEKIDGKS</sequence>
<feature type="compositionally biased region" description="Basic and acidic residues" evidence="12">
    <location>
        <begin position="81"/>
        <end position="118"/>
    </location>
</feature>
<dbReference type="PANTHER" id="PTHR11929">
    <property type="entry name" value="ALPHA- 1,3 -FUCOSYLTRANSFERASE"/>
    <property type="match status" value="1"/>
</dbReference>
<evidence type="ECO:0000259" key="14">
    <source>
        <dbReference type="Pfam" id="PF17039"/>
    </source>
</evidence>
<dbReference type="InterPro" id="IPR055270">
    <property type="entry name" value="Glyco_tran_10_C"/>
</dbReference>
<evidence type="ECO:0000256" key="8">
    <source>
        <dbReference type="ARBA" id="ARBA00022989"/>
    </source>
</evidence>
<dbReference type="SUPFAM" id="SSF53756">
    <property type="entry name" value="UDP-Glycosyltransferase/glycogen phosphorylase"/>
    <property type="match status" value="1"/>
</dbReference>
<evidence type="ECO:0000256" key="10">
    <source>
        <dbReference type="ARBA" id="ARBA00023180"/>
    </source>
</evidence>
<accession>A0ABN7SXS8</accession>
<gene>
    <name evidence="15" type="ORF">OKIOD_LOCUS13437</name>
</gene>
<keyword evidence="6 11" id="KW-0812">Transmembrane</keyword>
<evidence type="ECO:0000256" key="4">
    <source>
        <dbReference type="ARBA" id="ARBA00022676"/>
    </source>
</evidence>
<evidence type="ECO:0000256" key="7">
    <source>
        <dbReference type="ARBA" id="ARBA00022968"/>
    </source>
</evidence>
<keyword evidence="16" id="KW-1185">Reference proteome</keyword>
<feature type="domain" description="Fucosyltransferase C-terminal" evidence="13">
    <location>
        <begin position="413"/>
        <end position="605"/>
    </location>
</feature>
<name>A0ABN7SXS8_OIKDI</name>
<dbReference type="Pfam" id="PF17039">
    <property type="entry name" value="Glyco_tran_10_N"/>
    <property type="match status" value="1"/>
</dbReference>
<comment type="pathway">
    <text evidence="2">Protein modification; protein glycosylation.</text>
</comment>
<dbReference type="PANTHER" id="PTHR11929:SF145">
    <property type="entry name" value="ALPHA-(1,3)-FUCOSYLTRANSFERASE FUT-1"/>
    <property type="match status" value="1"/>
</dbReference>
<organism evidence="15 16">
    <name type="scientific">Oikopleura dioica</name>
    <name type="common">Tunicate</name>
    <dbReference type="NCBI Taxonomy" id="34765"/>
    <lineage>
        <taxon>Eukaryota</taxon>
        <taxon>Metazoa</taxon>
        <taxon>Chordata</taxon>
        <taxon>Tunicata</taxon>
        <taxon>Appendicularia</taxon>
        <taxon>Copelata</taxon>
        <taxon>Oikopleuridae</taxon>
        <taxon>Oikopleura</taxon>
    </lineage>
</organism>
<dbReference type="Proteomes" id="UP001158576">
    <property type="component" value="Chromosome 2"/>
</dbReference>
<dbReference type="InterPro" id="IPR038577">
    <property type="entry name" value="GT10-like_C_sf"/>
</dbReference>
<dbReference type="Pfam" id="PF00852">
    <property type="entry name" value="Glyco_transf_10"/>
    <property type="match status" value="1"/>
</dbReference>
<evidence type="ECO:0000256" key="12">
    <source>
        <dbReference type="SAM" id="MobiDB-lite"/>
    </source>
</evidence>
<evidence type="ECO:0000256" key="3">
    <source>
        <dbReference type="ARBA" id="ARBA00008919"/>
    </source>
</evidence>